<evidence type="ECO:0000313" key="2">
    <source>
        <dbReference type="Proteomes" id="UP000709959"/>
    </source>
</evidence>
<gene>
    <name evidence="1" type="ORF">IPN91_03520</name>
</gene>
<proteinExistence type="predicted"/>
<comment type="caution">
    <text evidence="1">The sequence shown here is derived from an EMBL/GenBank/DDBJ whole genome shotgun (WGS) entry which is preliminary data.</text>
</comment>
<organism evidence="1 2">
    <name type="scientific">Candidatus Geothrix odensensis</name>
    <dbReference type="NCBI Taxonomy" id="2954440"/>
    <lineage>
        <taxon>Bacteria</taxon>
        <taxon>Pseudomonadati</taxon>
        <taxon>Acidobacteriota</taxon>
        <taxon>Holophagae</taxon>
        <taxon>Holophagales</taxon>
        <taxon>Holophagaceae</taxon>
        <taxon>Geothrix</taxon>
    </lineage>
</organism>
<reference evidence="1 2" key="1">
    <citation type="submission" date="2020-10" db="EMBL/GenBank/DDBJ databases">
        <title>Connecting structure to function with the recovery of over 1000 high-quality activated sludge metagenome-assembled genomes encoding full-length rRNA genes using long-read sequencing.</title>
        <authorList>
            <person name="Singleton C.M."/>
            <person name="Petriglieri F."/>
            <person name="Kristensen J.M."/>
            <person name="Kirkegaard R.H."/>
            <person name="Michaelsen T.Y."/>
            <person name="Andersen M.H."/>
            <person name="Karst S.M."/>
            <person name="Dueholm M.S."/>
            <person name="Nielsen P.H."/>
            <person name="Albertsen M."/>
        </authorList>
    </citation>
    <scope>NUCLEOTIDE SEQUENCE [LARGE SCALE GENOMIC DNA]</scope>
    <source>
        <strain evidence="1">OdNE_18-Q3-R46-58_MAXAC.008</strain>
    </source>
</reference>
<protein>
    <submittedName>
        <fullName evidence="1">Uncharacterized protein</fullName>
    </submittedName>
</protein>
<sequence length="216" mass="23919">MIRANPDLRGRLTKIDLDYWTPDRLFQIAEKGFGILEIDFDTASLKLLAEEAAGSPQLMQALCLNACFEAGIREKPASVVTLPHSQAFLTSVCSRTSAMSDHTSVLNVMKEGPKSRGQARNAYTLKSGETLDVYPIIVRAISLDPPELTFRYQNLLDRICQLCKSDAPSGSSVTGSCSQIALLANATSGYEIIEWDADHDVLDLRDPYLLFFIRWS</sequence>
<name>A0A936K5F3_9BACT</name>
<dbReference type="AlphaFoldDB" id="A0A936K5F3"/>
<dbReference type="EMBL" id="JADKCH010000001">
    <property type="protein sequence ID" value="MBK8571714.1"/>
    <property type="molecule type" value="Genomic_DNA"/>
</dbReference>
<accession>A0A936K5F3</accession>
<evidence type="ECO:0000313" key="1">
    <source>
        <dbReference type="EMBL" id="MBK8571714.1"/>
    </source>
</evidence>
<dbReference type="Proteomes" id="UP000709959">
    <property type="component" value="Unassembled WGS sequence"/>
</dbReference>